<gene>
    <name evidence="4" type="ORF">ACFODW_14830</name>
</gene>
<dbReference type="EMBL" id="JBHRRZ010000037">
    <property type="protein sequence ID" value="MFC2949594.1"/>
    <property type="molecule type" value="Genomic_DNA"/>
</dbReference>
<evidence type="ECO:0000313" key="4">
    <source>
        <dbReference type="EMBL" id="MFC2949594.1"/>
    </source>
</evidence>
<dbReference type="Proteomes" id="UP001595387">
    <property type="component" value="Unassembled WGS sequence"/>
</dbReference>
<dbReference type="NCBIfam" id="TIGR01777">
    <property type="entry name" value="yfcH"/>
    <property type="match status" value="1"/>
</dbReference>
<evidence type="ECO:0000313" key="5">
    <source>
        <dbReference type="Proteomes" id="UP001595387"/>
    </source>
</evidence>
<evidence type="ECO:0000259" key="3">
    <source>
        <dbReference type="Pfam" id="PF08338"/>
    </source>
</evidence>
<dbReference type="Pfam" id="PF08338">
    <property type="entry name" value="DUF1731"/>
    <property type="match status" value="1"/>
</dbReference>
<protein>
    <submittedName>
        <fullName evidence="4">TIGR01777 family oxidoreductase</fullName>
    </submittedName>
</protein>
<dbReference type="InterPro" id="IPR001509">
    <property type="entry name" value="Epimerase_deHydtase"/>
</dbReference>
<feature type="domain" description="DUF1731" evidence="3">
    <location>
        <begin position="248"/>
        <end position="294"/>
    </location>
</feature>
<proteinExistence type="inferred from homology"/>
<dbReference type="InterPro" id="IPR036291">
    <property type="entry name" value="NAD(P)-bd_dom_sf"/>
</dbReference>
<dbReference type="RefSeq" id="WP_390307559.1">
    <property type="nucleotide sequence ID" value="NZ_JBHRRZ010000037.1"/>
</dbReference>
<dbReference type="InterPro" id="IPR010099">
    <property type="entry name" value="SDR39U1"/>
</dbReference>
<name>A0ABV7A9Y0_9BACI</name>
<dbReference type="CDD" id="cd05242">
    <property type="entry name" value="SDR_a8"/>
    <property type="match status" value="1"/>
</dbReference>
<organism evidence="4 5">
    <name type="scientific">Virgibacillus sediminis</name>
    <dbReference type="NCBI Taxonomy" id="202260"/>
    <lineage>
        <taxon>Bacteria</taxon>
        <taxon>Bacillati</taxon>
        <taxon>Bacillota</taxon>
        <taxon>Bacilli</taxon>
        <taxon>Bacillales</taxon>
        <taxon>Bacillaceae</taxon>
        <taxon>Virgibacillus</taxon>
    </lineage>
</organism>
<evidence type="ECO:0000259" key="2">
    <source>
        <dbReference type="Pfam" id="PF01370"/>
    </source>
</evidence>
<accession>A0ABV7A9Y0</accession>
<evidence type="ECO:0000256" key="1">
    <source>
        <dbReference type="ARBA" id="ARBA00009353"/>
    </source>
</evidence>
<dbReference type="Pfam" id="PF01370">
    <property type="entry name" value="Epimerase"/>
    <property type="match status" value="1"/>
</dbReference>
<sequence>MNILITGGTGFLGSSLATSLTDKGHHVYILTRRPENHEDTNQTTYIGYGHPADTLPDIQAVVNLAGESLFGYWTNKKKEHIRNSRLEITQHLIDMFRSMKHKPSVFVSGSAVGYYGTDDEQIFTEATTEPGSGFLAEVCEEWEATAQQAEDLGIRTVYTRFGVILGKEGGALPLMSLPVKLFAGGKIGSGEQWMSWIHKEDAVRLLEFCLFTRSLEGPVNFTAPRPKRNKDFTKTLASVLKRPYWLPVPSLLVLTALGEMSQLIRQGQYVYPEKALEHGFTFQFPRAREALEDINP</sequence>
<dbReference type="SUPFAM" id="SSF51735">
    <property type="entry name" value="NAD(P)-binding Rossmann-fold domains"/>
    <property type="match status" value="1"/>
</dbReference>
<reference evidence="5" key="1">
    <citation type="journal article" date="2019" name="Int. J. Syst. Evol. Microbiol.">
        <title>The Global Catalogue of Microorganisms (GCM) 10K type strain sequencing project: providing services to taxonomists for standard genome sequencing and annotation.</title>
        <authorList>
            <consortium name="The Broad Institute Genomics Platform"/>
            <consortium name="The Broad Institute Genome Sequencing Center for Infectious Disease"/>
            <person name="Wu L."/>
            <person name="Ma J."/>
        </authorList>
    </citation>
    <scope>NUCLEOTIDE SEQUENCE [LARGE SCALE GENOMIC DNA]</scope>
    <source>
        <strain evidence="5">KCTC 13193</strain>
    </source>
</reference>
<keyword evidence="5" id="KW-1185">Reference proteome</keyword>
<dbReference type="Gene3D" id="3.40.50.720">
    <property type="entry name" value="NAD(P)-binding Rossmann-like Domain"/>
    <property type="match status" value="1"/>
</dbReference>
<comment type="caution">
    <text evidence="4">The sequence shown here is derived from an EMBL/GenBank/DDBJ whole genome shotgun (WGS) entry which is preliminary data.</text>
</comment>
<dbReference type="PANTHER" id="PTHR11092">
    <property type="entry name" value="SUGAR NUCLEOTIDE EPIMERASE RELATED"/>
    <property type="match status" value="1"/>
</dbReference>
<feature type="domain" description="NAD-dependent epimerase/dehydratase" evidence="2">
    <location>
        <begin position="3"/>
        <end position="209"/>
    </location>
</feature>
<comment type="similarity">
    <text evidence="1">Belongs to the NAD(P)-dependent epimerase/dehydratase family. SDR39U1 subfamily.</text>
</comment>
<dbReference type="PANTHER" id="PTHR11092:SF0">
    <property type="entry name" value="EPIMERASE FAMILY PROTEIN SDR39U1"/>
    <property type="match status" value="1"/>
</dbReference>
<dbReference type="InterPro" id="IPR013549">
    <property type="entry name" value="DUF1731"/>
</dbReference>